<reference evidence="6" key="1">
    <citation type="submission" date="2016-10" db="EMBL/GenBank/DDBJ databases">
        <authorList>
            <person name="Varghese N."/>
            <person name="Submissions S."/>
        </authorList>
    </citation>
    <scope>NUCLEOTIDE SEQUENCE [LARGE SCALE GENOMIC DNA]</scope>
    <source>
        <strain evidence="6">CGMCC 1.11022</strain>
    </source>
</reference>
<dbReference type="InterPro" id="IPR002833">
    <property type="entry name" value="PTH2"/>
</dbReference>
<dbReference type="AlphaFoldDB" id="A0A1G8LA13"/>
<comment type="catalytic activity">
    <reaction evidence="4">
        <text>an N-acyl-L-alpha-aminoacyl-tRNA + H2O = an N-acyl-L-amino acid + a tRNA + H(+)</text>
        <dbReference type="Rhea" id="RHEA:54448"/>
        <dbReference type="Rhea" id="RHEA-COMP:10123"/>
        <dbReference type="Rhea" id="RHEA-COMP:13883"/>
        <dbReference type="ChEBI" id="CHEBI:15377"/>
        <dbReference type="ChEBI" id="CHEBI:15378"/>
        <dbReference type="ChEBI" id="CHEBI:59874"/>
        <dbReference type="ChEBI" id="CHEBI:78442"/>
        <dbReference type="ChEBI" id="CHEBI:138191"/>
        <dbReference type="EC" id="3.1.1.29"/>
    </reaction>
</comment>
<dbReference type="GO" id="GO:0005829">
    <property type="term" value="C:cytosol"/>
    <property type="evidence" value="ECO:0007669"/>
    <property type="project" value="TreeGrafter"/>
</dbReference>
<comment type="similarity">
    <text evidence="3">Belongs to the PTH2 family.</text>
</comment>
<dbReference type="GO" id="GO:0004045">
    <property type="term" value="F:peptidyl-tRNA hydrolase activity"/>
    <property type="evidence" value="ECO:0007669"/>
    <property type="project" value="UniProtKB-EC"/>
</dbReference>
<evidence type="ECO:0000256" key="1">
    <source>
        <dbReference type="ARBA" id="ARBA00013260"/>
    </source>
</evidence>
<evidence type="ECO:0000313" key="6">
    <source>
        <dbReference type="Proteomes" id="UP000198894"/>
    </source>
</evidence>
<dbReference type="PANTHER" id="PTHR12649:SF11">
    <property type="entry name" value="PEPTIDYL-TRNA HYDROLASE 2, MITOCHONDRIAL"/>
    <property type="match status" value="1"/>
</dbReference>
<protein>
    <recommendedName>
        <fullName evidence="1">peptidyl-tRNA hydrolase</fullName>
        <ecNumber evidence="1">3.1.1.29</ecNumber>
    </recommendedName>
</protein>
<name>A0A1G8LA13_9HYPH</name>
<dbReference type="EMBL" id="FNEE01000002">
    <property type="protein sequence ID" value="SDI52463.1"/>
    <property type="molecule type" value="Genomic_DNA"/>
</dbReference>
<accession>A0A1G8LA13</accession>
<organism evidence="5 6">
    <name type="scientific">Mesorhizobium muleiense</name>
    <dbReference type="NCBI Taxonomy" id="1004279"/>
    <lineage>
        <taxon>Bacteria</taxon>
        <taxon>Pseudomonadati</taxon>
        <taxon>Pseudomonadota</taxon>
        <taxon>Alphaproteobacteria</taxon>
        <taxon>Hyphomicrobiales</taxon>
        <taxon>Phyllobacteriaceae</taxon>
        <taxon>Mesorhizobium</taxon>
    </lineage>
</organism>
<evidence type="ECO:0000256" key="4">
    <source>
        <dbReference type="ARBA" id="ARBA00048707"/>
    </source>
</evidence>
<proteinExistence type="inferred from homology"/>
<keyword evidence="6" id="KW-1185">Reference proteome</keyword>
<dbReference type="EC" id="3.1.1.29" evidence="1"/>
<dbReference type="InterPro" id="IPR023476">
    <property type="entry name" value="Pep_tRNA_hydro_II_dom_sf"/>
</dbReference>
<dbReference type="Pfam" id="PF01981">
    <property type="entry name" value="PTH2"/>
    <property type="match status" value="1"/>
</dbReference>
<evidence type="ECO:0000313" key="5">
    <source>
        <dbReference type="EMBL" id="SDI52463.1"/>
    </source>
</evidence>
<keyword evidence="2 5" id="KW-0378">Hydrolase</keyword>
<sequence>MNGVAKEQRNKAGTAEAELRMWLFIRKDLPMPPGKLAAQAGHGYGTCLWLSNDRDPDLVSMYMSHAQAKIAVSVKNEVELLKCVEACKEGGLVAVAVKDAARTVFDKSTYTVGAVGPCFRKDLPKRVSRLRLFEAWQTQSN</sequence>
<gene>
    <name evidence="5" type="ORF">SAMN05428953_102187</name>
</gene>
<evidence type="ECO:0000256" key="2">
    <source>
        <dbReference type="ARBA" id="ARBA00022801"/>
    </source>
</evidence>
<dbReference type="Proteomes" id="UP000198894">
    <property type="component" value="Unassembled WGS sequence"/>
</dbReference>
<dbReference type="RefSeq" id="WP_139172512.1">
    <property type="nucleotide sequence ID" value="NZ_FNEE01000002.1"/>
</dbReference>
<dbReference type="SUPFAM" id="SSF102462">
    <property type="entry name" value="Peptidyl-tRNA hydrolase II"/>
    <property type="match status" value="1"/>
</dbReference>
<dbReference type="PANTHER" id="PTHR12649">
    <property type="entry name" value="PEPTIDYL-TRNA HYDROLASE 2"/>
    <property type="match status" value="1"/>
</dbReference>
<dbReference type="Gene3D" id="3.40.1490.10">
    <property type="entry name" value="Bit1"/>
    <property type="match status" value="1"/>
</dbReference>
<evidence type="ECO:0000256" key="3">
    <source>
        <dbReference type="ARBA" id="ARBA00038050"/>
    </source>
</evidence>